<keyword evidence="1" id="KW-0472">Membrane</keyword>
<gene>
    <name evidence="2" type="ORF">GAK31_01790</name>
</gene>
<dbReference type="Pfam" id="PF06055">
    <property type="entry name" value="ExoD"/>
    <property type="match status" value="1"/>
</dbReference>
<dbReference type="AlphaFoldDB" id="A0A7V8JMP4"/>
<comment type="caution">
    <text evidence="2">The sequence shown here is derived from an EMBL/GenBank/DDBJ whole genome shotgun (WGS) entry which is preliminary data.</text>
</comment>
<dbReference type="Proteomes" id="UP000487117">
    <property type="component" value="Unassembled WGS sequence"/>
</dbReference>
<accession>A0A7V8JMP4</accession>
<dbReference type="InterPro" id="IPR010331">
    <property type="entry name" value="ExoD"/>
</dbReference>
<organism evidence="2 3">
    <name type="scientific">Stenotrophomonas maltophilia</name>
    <name type="common">Pseudomonas maltophilia</name>
    <name type="synonym">Xanthomonas maltophilia</name>
    <dbReference type="NCBI Taxonomy" id="40324"/>
    <lineage>
        <taxon>Bacteria</taxon>
        <taxon>Pseudomonadati</taxon>
        <taxon>Pseudomonadota</taxon>
        <taxon>Gammaproteobacteria</taxon>
        <taxon>Lysobacterales</taxon>
        <taxon>Lysobacteraceae</taxon>
        <taxon>Stenotrophomonas</taxon>
        <taxon>Stenotrophomonas maltophilia group</taxon>
    </lineage>
</organism>
<keyword evidence="1" id="KW-1133">Transmembrane helix</keyword>
<feature type="transmembrane region" description="Helical" evidence="1">
    <location>
        <begin position="71"/>
        <end position="91"/>
    </location>
</feature>
<sequence>MSSPPEFGQGPGEQRTGYQNEGIRTLLAMFGKGDPDEHMTLGQILAGLQQSAFGVLLFVAILPSFLPIPGLAGGASGSLVILLGLQMLLCLRRPWLPGFIGRRGPRRGTMHRFLERINRPLRRLDRLLKPRLPQLVAPRAAQAFTGLLLVLLGVLLLLPLPFTNYLFGFQLLLFALALLERDGALMLFNWVGGVAAIIFFGFGSGQLVGYVVELYHRVF</sequence>
<evidence type="ECO:0008006" key="4">
    <source>
        <dbReference type="Google" id="ProtNLM"/>
    </source>
</evidence>
<keyword evidence="1" id="KW-0812">Transmembrane</keyword>
<protein>
    <recommendedName>
        <fullName evidence="4">Exopolysaccharide biosynthesis protein</fullName>
    </recommendedName>
</protein>
<evidence type="ECO:0000313" key="3">
    <source>
        <dbReference type="Proteomes" id="UP000487117"/>
    </source>
</evidence>
<feature type="transmembrane region" description="Helical" evidence="1">
    <location>
        <begin position="186"/>
        <end position="212"/>
    </location>
</feature>
<dbReference type="PANTHER" id="PTHR41795">
    <property type="entry name" value="EXOPOLYSACCHARIDE SYNTHESIS PROTEIN"/>
    <property type="match status" value="1"/>
</dbReference>
<dbReference type="PANTHER" id="PTHR41795:SF1">
    <property type="entry name" value="EXOPOLYSACCHARIDE SYNTHESIS PROTEIN"/>
    <property type="match status" value="1"/>
</dbReference>
<dbReference type="PIRSF" id="PIRSF033239">
    <property type="entry name" value="ExoD"/>
    <property type="match status" value="1"/>
</dbReference>
<dbReference type="EMBL" id="WNDS01000002">
    <property type="protein sequence ID" value="KAF1016300.1"/>
    <property type="molecule type" value="Genomic_DNA"/>
</dbReference>
<evidence type="ECO:0000313" key="2">
    <source>
        <dbReference type="EMBL" id="KAF1016300.1"/>
    </source>
</evidence>
<reference evidence="3" key="1">
    <citation type="journal article" date="2020" name="MBio">
        <title>Horizontal gene transfer to a defensive symbiont with a reduced genome amongst a multipartite beetle microbiome.</title>
        <authorList>
            <person name="Waterworth S.C."/>
            <person name="Florez L.V."/>
            <person name="Rees E.R."/>
            <person name="Hertweck C."/>
            <person name="Kaltenpoth M."/>
            <person name="Kwan J.C."/>
        </authorList>
    </citation>
    <scope>NUCLEOTIDE SEQUENCE [LARGE SCALE GENOMIC DNA]</scope>
</reference>
<name>A0A7V8JMP4_STEMA</name>
<proteinExistence type="predicted"/>
<evidence type="ECO:0000256" key="1">
    <source>
        <dbReference type="SAM" id="Phobius"/>
    </source>
</evidence>